<dbReference type="FunFam" id="3.90.70.80:FF:000007">
    <property type="entry name" value="OTU domain-containing protein"/>
    <property type="match status" value="1"/>
</dbReference>
<evidence type="ECO:0000313" key="6">
    <source>
        <dbReference type="EMBL" id="KAK9127646.1"/>
    </source>
</evidence>
<dbReference type="AlphaFoldDB" id="A0AAP0P4W8"/>
<dbReference type="GO" id="GO:0030968">
    <property type="term" value="P:endoplasmic reticulum unfolded protein response"/>
    <property type="evidence" value="ECO:0007669"/>
    <property type="project" value="TreeGrafter"/>
</dbReference>
<dbReference type="InterPro" id="IPR038765">
    <property type="entry name" value="Papain-like_cys_pep_sf"/>
</dbReference>
<keyword evidence="7" id="KW-1185">Reference proteome</keyword>
<feature type="region of interest" description="Disordered" evidence="4">
    <location>
        <begin position="143"/>
        <end position="165"/>
    </location>
</feature>
<keyword evidence="3" id="KW-0788">Thiol protease</keyword>
<keyword evidence="2 3" id="KW-0378">Hydrolase</keyword>
<dbReference type="Pfam" id="PF02338">
    <property type="entry name" value="OTU"/>
    <property type="match status" value="1"/>
</dbReference>
<comment type="caution">
    <text evidence="6">The sequence shown here is derived from an EMBL/GenBank/DDBJ whole genome shotgun (WGS) entry which is preliminary data.</text>
</comment>
<organism evidence="6 7">
    <name type="scientific">Stephania yunnanensis</name>
    <dbReference type="NCBI Taxonomy" id="152371"/>
    <lineage>
        <taxon>Eukaryota</taxon>
        <taxon>Viridiplantae</taxon>
        <taxon>Streptophyta</taxon>
        <taxon>Embryophyta</taxon>
        <taxon>Tracheophyta</taxon>
        <taxon>Spermatophyta</taxon>
        <taxon>Magnoliopsida</taxon>
        <taxon>Ranunculales</taxon>
        <taxon>Menispermaceae</taxon>
        <taxon>Menispermoideae</taxon>
        <taxon>Cissampelideae</taxon>
        <taxon>Stephania</taxon>
    </lineage>
</organism>
<dbReference type="PROSITE" id="PS50802">
    <property type="entry name" value="OTU"/>
    <property type="match status" value="1"/>
</dbReference>
<sequence length="317" mass="34956">MLLALCARPKPWILSALSCARPRFAGKPLSLSFAHFAGDRTRRRHHTSQCGLDGVSGGGGAASIWHAILPSGNDCSRRSDCRRPAALLHELRGEGSWNVAWDVRPARWLHGSDSAWLLFGVCACLAPTATDYCVGVNPEVDTEGETGVGADDEESRPSESDELPSEYRVSGVLADGRCLFRAVAHGACLRNGQEAPDEDRQRELADELRAQVVDELVKRRKETEWSLEEDFDAYVKNIQEPCTWGGELEILMASHVLKTPISVFMTNGNAGKFIQISSYGEEYGKAVEGPIQVLFHRYGHYDVLETISAPRHPKVER</sequence>
<feature type="domain" description="OTU" evidence="5">
    <location>
        <begin position="167"/>
        <end position="307"/>
    </location>
</feature>
<keyword evidence="3" id="KW-0963">Cytoplasm</keyword>
<dbReference type="InterPro" id="IPR003323">
    <property type="entry name" value="OTU_dom"/>
</dbReference>
<evidence type="ECO:0000313" key="7">
    <source>
        <dbReference type="Proteomes" id="UP001420932"/>
    </source>
</evidence>
<protein>
    <recommendedName>
        <fullName evidence="3">Ubiquitin thioesterase OTU</fullName>
        <ecNumber evidence="3">3.4.19.12</ecNumber>
    </recommendedName>
</protein>
<dbReference type="GO" id="GO:0005634">
    <property type="term" value="C:nucleus"/>
    <property type="evidence" value="ECO:0007669"/>
    <property type="project" value="TreeGrafter"/>
</dbReference>
<evidence type="ECO:0000256" key="3">
    <source>
        <dbReference type="RuleBase" id="RU367104"/>
    </source>
</evidence>
<gene>
    <name evidence="6" type="ORF">Syun_016443</name>
</gene>
<dbReference type="Gene3D" id="3.90.70.80">
    <property type="match status" value="1"/>
</dbReference>
<dbReference type="SUPFAM" id="SSF54001">
    <property type="entry name" value="Cysteine proteinases"/>
    <property type="match status" value="1"/>
</dbReference>
<proteinExistence type="predicted"/>
<evidence type="ECO:0000256" key="2">
    <source>
        <dbReference type="ARBA" id="ARBA00022801"/>
    </source>
</evidence>
<reference evidence="6 7" key="1">
    <citation type="submission" date="2024-01" db="EMBL/GenBank/DDBJ databases">
        <title>Genome assemblies of Stephania.</title>
        <authorList>
            <person name="Yang L."/>
        </authorList>
    </citation>
    <scope>NUCLEOTIDE SEQUENCE [LARGE SCALE GENOMIC DNA]</scope>
    <source>
        <strain evidence="6">YNDBR</strain>
        <tissue evidence="6">Leaf</tissue>
    </source>
</reference>
<dbReference type="GO" id="GO:0036503">
    <property type="term" value="P:ERAD pathway"/>
    <property type="evidence" value="ECO:0007669"/>
    <property type="project" value="TreeGrafter"/>
</dbReference>
<dbReference type="InterPro" id="IPR047947">
    <property type="entry name" value="OTU4_OTU"/>
</dbReference>
<dbReference type="GO" id="GO:0004843">
    <property type="term" value="F:cysteine-type deubiquitinase activity"/>
    <property type="evidence" value="ECO:0007669"/>
    <property type="project" value="UniProtKB-UniRule"/>
</dbReference>
<comment type="catalytic activity">
    <reaction evidence="1 3">
        <text>Thiol-dependent hydrolysis of ester, thioester, amide, peptide and isopeptide bonds formed by the C-terminal Gly of ubiquitin (a 76-residue protein attached to proteins as an intracellular targeting signal).</text>
        <dbReference type="EC" id="3.4.19.12"/>
    </reaction>
</comment>
<keyword evidence="3" id="KW-0833">Ubl conjugation pathway</keyword>
<comment type="subcellular location">
    <subcellularLocation>
        <location evidence="3">Cytoplasm</location>
    </subcellularLocation>
</comment>
<dbReference type="PANTHER" id="PTHR13312">
    <property type="entry name" value="HIV-INDUCED PROTEIN-7-LIKE PROTEASE"/>
    <property type="match status" value="1"/>
</dbReference>
<evidence type="ECO:0000256" key="4">
    <source>
        <dbReference type="SAM" id="MobiDB-lite"/>
    </source>
</evidence>
<dbReference type="EMBL" id="JBBNAF010000007">
    <property type="protein sequence ID" value="KAK9127646.1"/>
    <property type="molecule type" value="Genomic_DNA"/>
</dbReference>
<feature type="compositionally biased region" description="Acidic residues" evidence="4">
    <location>
        <begin position="143"/>
        <end position="164"/>
    </location>
</feature>
<evidence type="ECO:0000259" key="5">
    <source>
        <dbReference type="PROSITE" id="PS50802"/>
    </source>
</evidence>
<dbReference type="CDD" id="cd22760">
    <property type="entry name" value="OTU_plant_OTU4-like"/>
    <property type="match status" value="1"/>
</dbReference>
<comment type="function">
    <text evidence="3">Hydrolase that can remove conjugated ubiquitin from proteins and may therefore play an important regulatory role at the level of protein turnover by preventing degradation.</text>
</comment>
<name>A0AAP0P4W8_9MAGN</name>
<evidence type="ECO:0000256" key="1">
    <source>
        <dbReference type="ARBA" id="ARBA00000707"/>
    </source>
</evidence>
<accession>A0AAP0P4W8</accession>
<keyword evidence="3" id="KW-0645">Protease</keyword>
<dbReference type="GO" id="GO:0016579">
    <property type="term" value="P:protein deubiquitination"/>
    <property type="evidence" value="ECO:0007669"/>
    <property type="project" value="TreeGrafter"/>
</dbReference>
<dbReference type="Proteomes" id="UP001420932">
    <property type="component" value="Unassembled WGS sequence"/>
</dbReference>
<dbReference type="PANTHER" id="PTHR13312:SF6">
    <property type="entry name" value="UBIQUITIN THIOESTERASE OTU"/>
    <property type="match status" value="1"/>
</dbReference>
<dbReference type="EC" id="3.4.19.12" evidence="3"/>
<dbReference type="GO" id="GO:0005829">
    <property type="term" value="C:cytosol"/>
    <property type="evidence" value="ECO:0007669"/>
    <property type="project" value="TreeGrafter"/>
</dbReference>